<name>U1PNY7_9ACTO</name>
<accession>U1PNY7</accession>
<dbReference type="Proteomes" id="UP000016498">
    <property type="component" value="Unassembled WGS sequence"/>
</dbReference>
<evidence type="ECO:0000313" key="2">
    <source>
        <dbReference type="EMBL" id="ERH17860.1"/>
    </source>
</evidence>
<dbReference type="EMBL" id="AWSD01000254">
    <property type="protein sequence ID" value="ERH17860.1"/>
    <property type="molecule type" value="Genomic_DNA"/>
</dbReference>
<dbReference type="PATRIC" id="fig|1227262.3.peg.1897"/>
<feature type="compositionally biased region" description="Basic residues" evidence="1">
    <location>
        <begin position="46"/>
        <end position="61"/>
    </location>
</feature>
<dbReference type="AlphaFoldDB" id="U1PNY7"/>
<evidence type="ECO:0000256" key="1">
    <source>
        <dbReference type="SAM" id="MobiDB-lite"/>
    </source>
</evidence>
<gene>
    <name evidence="2" type="ORF">HMPREF1549_02318</name>
</gene>
<proteinExistence type="predicted"/>
<organism evidence="2 3">
    <name type="scientific">Actinomyces johnsonii F0510</name>
    <dbReference type="NCBI Taxonomy" id="1227262"/>
    <lineage>
        <taxon>Bacteria</taxon>
        <taxon>Bacillati</taxon>
        <taxon>Actinomycetota</taxon>
        <taxon>Actinomycetes</taxon>
        <taxon>Actinomycetales</taxon>
        <taxon>Actinomycetaceae</taxon>
        <taxon>Actinomyces</taxon>
    </lineage>
</organism>
<evidence type="ECO:0000313" key="3">
    <source>
        <dbReference type="Proteomes" id="UP000016498"/>
    </source>
</evidence>
<dbReference type="HOGENOM" id="CLU_2748648_0_0_11"/>
<reference evidence="2 3" key="1">
    <citation type="submission" date="2013-06" db="EMBL/GenBank/DDBJ databases">
        <authorList>
            <person name="Weinstock G."/>
            <person name="Sodergren E."/>
            <person name="Lobos E.A."/>
            <person name="Fulton L."/>
            <person name="Fulton R."/>
            <person name="Courtney L."/>
            <person name="Fronick C."/>
            <person name="O'Laughlin M."/>
            <person name="Godfrey J."/>
            <person name="Wilson R.M."/>
            <person name="Miner T."/>
            <person name="Farmer C."/>
            <person name="Delehaunty K."/>
            <person name="Cordes M."/>
            <person name="Minx P."/>
            <person name="Tomlinson C."/>
            <person name="Chen J."/>
            <person name="Wollam A."/>
            <person name="Pepin K.H."/>
            <person name="Bhonagiri V."/>
            <person name="Zhang X."/>
            <person name="Warren W."/>
            <person name="Mitreva M."/>
            <person name="Mardis E.R."/>
            <person name="Wilson R.K."/>
        </authorList>
    </citation>
    <scope>NUCLEOTIDE SEQUENCE [LARGE SCALE GENOMIC DNA]</scope>
    <source>
        <strain evidence="2 3">F0510</strain>
    </source>
</reference>
<comment type="caution">
    <text evidence="2">The sequence shown here is derived from an EMBL/GenBank/DDBJ whole genome shotgun (WGS) entry which is preliminary data.</text>
</comment>
<sequence>MFAMQTPLDDRTDRDALRLAARTEPRLLGPAVLHADDRQVDIALHAGRRRRHGRSRRRRRRPDGCTSARP</sequence>
<protein>
    <submittedName>
        <fullName evidence="2">Uncharacterized protein</fullName>
    </submittedName>
</protein>
<feature type="region of interest" description="Disordered" evidence="1">
    <location>
        <begin position="44"/>
        <end position="70"/>
    </location>
</feature>